<dbReference type="SUPFAM" id="SSF52058">
    <property type="entry name" value="L domain-like"/>
    <property type="match status" value="1"/>
</dbReference>
<evidence type="ECO:0000256" key="2">
    <source>
        <dbReference type="SAM" id="SignalP"/>
    </source>
</evidence>
<proteinExistence type="predicted"/>
<keyword evidence="1 2" id="KW-0732">Signal</keyword>
<evidence type="ECO:0000313" key="4">
    <source>
        <dbReference type="Proteomes" id="UP000677054"/>
    </source>
</evidence>
<dbReference type="EMBL" id="CAJPEV010001741">
    <property type="protein sequence ID" value="CAG0894138.1"/>
    <property type="molecule type" value="Genomic_DNA"/>
</dbReference>
<keyword evidence="4" id="KW-1185">Reference proteome</keyword>
<dbReference type="InterPro" id="IPR032675">
    <property type="entry name" value="LRR_dom_sf"/>
</dbReference>
<accession>A0A7R9A7Z1</accession>
<sequence>MSHPRLVSCGVETWKTMEFWIFLLLTCIFLSLIPWTRGQEAYPCPPSEDISPCTCEYDAPSFISVDCTFANTSQIISAFNGVAWFPNLTNFYVWYNDLVTELPEGVFGAVSFERIQLNGVRNLDSVHPSVILESKDRLQQLLICDCLLDHFQWDILSQLTELKFFGLCGSDVTDLPVFDSLILEGLHLPSNRISTFEAGWSTPNIKYLDMDGNPISMFPTGLLDGFEKLEQFSCDDCDLGPTLHSGSFQFRSEALQTLSLTSNGITTVEPGAITGFTADTWVGLLNNEIRELTEESFRPMLEVASLGTGVIQLVGQFPAFKGRCITQSTMKSQL</sequence>
<feature type="signal peptide" evidence="2">
    <location>
        <begin position="1"/>
        <end position="38"/>
    </location>
</feature>
<name>A0A7R9A7Z1_9CRUS</name>
<dbReference type="PANTHER" id="PTHR24373">
    <property type="entry name" value="SLIT RELATED LEUCINE-RICH REPEAT NEURONAL PROTEIN"/>
    <property type="match status" value="1"/>
</dbReference>
<organism evidence="3">
    <name type="scientific">Darwinula stevensoni</name>
    <dbReference type="NCBI Taxonomy" id="69355"/>
    <lineage>
        <taxon>Eukaryota</taxon>
        <taxon>Metazoa</taxon>
        <taxon>Ecdysozoa</taxon>
        <taxon>Arthropoda</taxon>
        <taxon>Crustacea</taxon>
        <taxon>Oligostraca</taxon>
        <taxon>Ostracoda</taxon>
        <taxon>Podocopa</taxon>
        <taxon>Podocopida</taxon>
        <taxon>Darwinulocopina</taxon>
        <taxon>Darwinuloidea</taxon>
        <taxon>Darwinulidae</taxon>
        <taxon>Darwinula</taxon>
    </lineage>
</organism>
<dbReference type="OrthoDB" id="1574204at2759"/>
<evidence type="ECO:0000313" key="3">
    <source>
        <dbReference type="EMBL" id="CAD7248204.1"/>
    </source>
</evidence>
<feature type="chain" id="PRO_5036209727" evidence="2">
    <location>
        <begin position="39"/>
        <end position="334"/>
    </location>
</feature>
<evidence type="ECO:0000256" key="1">
    <source>
        <dbReference type="ARBA" id="ARBA00022729"/>
    </source>
</evidence>
<dbReference type="Proteomes" id="UP000677054">
    <property type="component" value="Unassembled WGS sequence"/>
</dbReference>
<dbReference type="AlphaFoldDB" id="A0A7R9A7Z1"/>
<dbReference type="EMBL" id="LR901258">
    <property type="protein sequence ID" value="CAD7248204.1"/>
    <property type="molecule type" value="Genomic_DNA"/>
</dbReference>
<dbReference type="InterPro" id="IPR050328">
    <property type="entry name" value="Dev_Immune_Receptor"/>
</dbReference>
<dbReference type="GO" id="GO:0005615">
    <property type="term" value="C:extracellular space"/>
    <property type="evidence" value="ECO:0007669"/>
    <property type="project" value="TreeGrafter"/>
</dbReference>
<gene>
    <name evidence="3" type="ORF">DSTB1V02_LOCUS8024</name>
</gene>
<protein>
    <submittedName>
        <fullName evidence="3">Uncharacterized protein</fullName>
    </submittedName>
</protein>
<dbReference type="GO" id="GO:0031012">
    <property type="term" value="C:extracellular matrix"/>
    <property type="evidence" value="ECO:0007669"/>
    <property type="project" value="TreeGrafter"/>
</dbReference>
<dbReference type="Gene3D" id="3.80.10.10">
    <property type="entry name" value="Ribonuclease Inhibitor"/>
    <property type="match status" value="1"/>
</dbReference>
<reference evidence="3" key="1">
    <citation type="submission" date="2020-11" db="EMBL/GenBank/DDBJ databases">
        <authorList>
            <person name="Tran Van P."/>
        </authorList>
    </citation>
    <scope>NUCLEOTIDE SEQUENCE</scope>
</reference>
<dbReference type="PANTHER" id="PTHR24373:SF370">
    <property type="entry name" value="FISH-LIPS, ISOFORM E"/>
    <property type="match status" value="1"/>
</dbReference>